<dbReference type="GO" id="GO:0009055">
    <property type="term" value="F:electron transfer activity"/>
    <property type="evidence" value="ECO:0007669"/>
    <property type="project" value="InterPro"/>
</dbReference>
<keyword evidence="6" id="KW-0812">Transmembrane</keyword>
<keyword evidence="3" id="KW-0479">Metal-binding</keyword>
<evidence type="ECO:0000259" key="7">
    <source>
        <dbReference type="PROSITE" id="PS51007"/>
    </source>
</evidence>
<dbReference type="InterPro" id="IPR002327">
    <property type="entry name" value="Cyt_c_1A/1B"/>
</dbReference>
<sequence>MQFDSFTLNKIAGAVLGTILLLFGLGALANFIYKVEKPEKPGMIIEVADADGETKAKTEEAPKEVDFTALLANASVENGQKTFKKCASCHTVEQGGKNKVGPNLYGIVGRAAGSAEGYSYSANMTAKAGEIDTWDEAELAKFLTNPKEFLGGKSKMGFRLKKAEAQADVIAYLKSLAN</sequence>
<gene>
    <name evidence="8" type="ORF">MNBD_ALPHA08-1754</name>
</gene>
<evidence type="ECO:0000256" key="1">
    <source>
        <dbReference type="ARBA" id="ARBA00022448"/>
    </source>
</evidence>
<feature type="transmembrane region" description="Helical" evidence="6">
    <location>
        <begin position="12"/>
        <end position="33"/>
    </location>
</feature>
<dbReference type="PANTHER" id="PTHR11961">
    <property type="entry name" value="CYTOCHROME C"/>
    <property type="match status" value="1"/>
</dbReference>
<dbReference type="GO" id="GO:0020037">
    <property type="term" value="F:heme binding"/>
    <property type="evidence" value="ECO:0007669"/>
    <property type="project" value="InterPro"/>
</dbReference>
<feature type="domain" description="Cytochrome c" evidence="7">
    <location>
        <begin position="74"/>
        <end position="177"/>
    </location>
</feature>
<organism evidence="8">
    <name type="scientific">hydrothermal vent metagenome</name>
    <dbReference type="NCBI Taxonomy" id="652676"/>
    <lineage>
        <taxon>unclassified sequences</taxon>
        <taxon>metagenomes</taxon>
        <taxon>ecological metagenomes</taxon>
    </lineage>
</organism>
<keyword evidence="6" id="KW-1133">Transmembrane helix</keyword>
<dbReference type="SUPFAM" id="SSF46626">
    <property type="entry name" value="Cytochrome c"/>
    <property type="match status" value="1"/>
</dbReference>
<protein>
    <submittedName>
        <fullName evidence="8">Membrane c-type cytochrome cy</fullName>
    </submittedName>
</protein>
<dbReference type="EMBL" id="UOEC01000209">
    <property type="protein sequence ID" value="VAW03288.1"/>
    <property type="molecule type" value="Genomic_DNA"/>
</dbReference>
<dbReference type="PROSITE" id="PS51007">
    <property type="entry name" value="CYTC"/>
    <property type="match status" value="1"/>
</dbReference>
<dbReference type="AlphaFoldDB" id="A0A3B0SDI9"/>
<dbReference type="PRINTS" id="PR00604">
    <property type="entry name" value="CYTCHRMECIAB"/>
</dbReference>
<evidence type="ECO:0000256" key="6">
    <source>
        <dbReference type="SAM" id="Phobius"/>
    </source>
</evidence>
<dbReference type="InterPro" id="IPR009056">
    <property type="entry name" value="Cyt_c-like_dom"/>
</dbReference>
<evidence type="ECO:0000256" key="3">
    <source>
        <dbReference type="ARBA" id="ARBA00022723"/>
    </source>
</evidence>
<dbReference type="Gene3D" id="1.10.760.10">
    <property type="entry name" value="Cytochrome c-like domain"/>
    <property type="match status" value="1"/>
</dbReference>
<evidence type="ECO:0000256" key="2">
    <source>
        <dbReference type="ARBA" id="ARBA00022617"/>
    </source>
</evidence>
<dbReference type="Pfam" id="PF00034">
    <property type="entry name" value="Cytochrom_C"/>
    <property type="match status" value="1"/>
</dbReference>
<dbReference type="InterPro" id="IPR036909">
    <property type="entry name" value="Cyt_c-like_dom_sf"/>
</dbReference>
<evidence type="ECO:0000313" key="8">
    <source>
        <dbReference type="EMBL" id="VAW03288.1"/>
    </source>
</evidence>
<keyword evidence="1" id="KW-0813">Transport</keyword>
<accession>A0A3B0SDI9</accession>
<name>A0A3B0SDI9_9ZZZZ</name>
<keyword evidence="4" id="KW-0249">Electron transport</keyword>
<keyword evidence="5" id="KW-0408">Iron</keyword>
<keyword evidence="2" id="KW-0349">Heme</keyword>
<reference evidence="8" key="1">
    <citation type="submission" date="2018-06" db="EMBL/GenBank/DDBJ databases">
        <authorList>
            <person name="Zhirakovskaya E."/>
        </authorList>
    </citation>
    <scope>NUCLEOTIDE SEQUENCE</scope>
</reference>
<dbReference type="GO" id="GO:0046872">
    <property type="term" value="F:metal ion binding"/>
    <property type="evidence" value="ECO:0007669"/>
    <property type="project" value="UniProtKB-KW"/>
</dbReference>
<keyword evidence="6" id="KW-0472">Membrane</keyword>
<proteinExistence type="predicted"/>
<evidence type="ECO:0000256" key="4">
    <source>
        <dbReference type="ARBA" id="ARBA00022982"/>
    </source>
</evidence>
<evidence type="ECO:0000256" key="5">
    <source>
        <dbReference type="ARBA" id="ARBA00023004"/>
    </source>
</evidence>